<name>A0A0R1MI22_9LACO</name>
<dbReference type="SUPFAM" id="SSF81301">
    <property type="entry name" value="Nucleotidyltransferase"/>
    <property type="match status" value="1"/>
</dbReference>
<comment type="similarity">
    <text evidence="2">Belongs to the RelA/SpoT family.</text>
</comment>
<evidence type="ECO:0000256" key="5">
    <source>
        <dbReference type="ARBA" id="ARBA00022741"/>
    </source>
</evidence>
<evidence type="ECO:0000256" key="2">
    <source>
        <dbReference type="ARBA" id="ARBA00007476"/>
    </source>
</evidence>
<dbReference type="FunFam" id="3.30.460.10:FF:000012">
    <property type="entry name" value="GTP pyrophosphokinase YjbM"/>
    <property type="match status" value="1"/>
</dbReference>
<keyword evidence="4" id="KW-0808">Transferase</keyword>
<dbReference type="InterPro" id="IPR052366">
    <property type="entry name" value="GTP_Pyrophosphokinase"/>
</dbReference>
<dbReference type="GO" id="GO:0005524">
    <property type="term" value="F:ATP binding"/>
    <property type="evidence" value="ECO:0007669"/>
    <property type="project" value="UniProtKB-KW"/>
</dbReference>
<dbReference type="STRING" id="1423777.FD46_GL001931"/>
<sequence length="210" mass="24766">MDKKWSNFLLPYEQAVSELTTKFLSLKKQYAAARKHVPIELVVGRVKPVGSILEKMERRQIDSATLENSMEDIAGIRIMCQFVDDIYQLVKLIRKRRDLNVVEERDYIANKKVSGYRSYHIVVKYPVEMIEGRKVILAEIQIRTLAMNFWATIEHSLNYKYRGNFPQELNQRLQRAAEAAFQLDQEMSAIRSEIKEAQEVFSYHRYNEEK</sequence>
<evidence type="ECO:0000256" key="3">
    <source>
        <dbReference type="ARBA" id="ARBA00011881"/>
    </source>
</evidence>
<evidence type="ECO:0000259" key="8">
    <source>
        <dbReference type="SMART" id="SM00954"/>
    </source>
</evidence>
<dbReference type="PANTHER" id="PTHR47837">
    <property type="entry name" value="GTP PYROPHOSPHOKINASE YJBM"/>
    <property type="match status" value="1"/>
</dbReference>
<comment type="caution">
    <text evidence="9">The sequence shown here is derived from an EMBL/GenBank/DDBJ whole genome shotgun (WGS) entry which is preliminary data.</text>
</comment>
<dbReference type="EMBL" id="AZEH01000039">
    <property type="protein sequence ID" value="KRL04794.1"/>
    <property type="molecule type" value="Genomic_DNA"/>
</dbReference>
<evidence type="ECO:0000313" key="9">
    <source>
        <dbReference type="EMBL" id="KRL04794.1"/>
    </source>
</evidence>
<protein>
    <submittedName>
        <fullName evidence="9">GTP pyrophosphokinase</fullName>
    </submittedName>
</protein>
<reference evidence="9 10" key="1">
    <citation type="journal article" date="2015" name="Genome Announc.">
        <title>Expanding the biotechnology potential of lactobacilli through comparative genomics of 213 strains and associated genera.</title>
        <authorList>
            <person name="Sun Z."/>
            <person name="Harris H.M."/>
            <person name="McCann A."/>
            <person name="Guo C."/>
            <person name="Argimon S."/>
            <person name="Zhang W."/>
            <person name="Yang X."/>
            <person name="Jeffery I.B."/>
            <person name="Cooney J.C."/>
            <person name="Kagawa T.F."/>
            <person name="Liu W."/>
            <person name="Song Y."/>
            <person name="Salvetti E."/>
            <person name="Wrobel A."/>
            <person name="Rasinkangas P."/>
            <person name="Parkhill J."/>
            <person name="Rea M.C."/>
            <person name="O'Sullivan O."/>
            <person name="Ritari J."/>
            <person name="Douillard F.P."/>
            <person name="Paul Ross R."/>
            <person name="Yang R."/>
            <person name="Briner A.E."/>
            <person name="Felis G.E."/>
            <person name="de Vos W.M."/>
            <person name="Barrangou R."/>
            <person name="Klaenhammer T.R."/>
            <person name="Caufield P.W."/>
            <person name="Cui Y."/>
            <person name="Zhang H."/>
            <person name="O'Toole P.W."/>
        </authorList>
    </citation>
    <scope>NUCLEOTIDE SEQUENCE [LARGE SCALE GENOMIC DNA]</scope>
    <source>
        <strain evidence="9 10">DSM 19972</strain>
    </source>
</reference>
<dbReference type="UniPathway" id="UPA00908">
    <property type="reaction ID" value="UER00884"/>
</dbReference>
<keyword evidence="6 9" id="KW-0418">Kinase</keyword>
<evidence type="ECO:0000313" key="10">
    <source>
        <dbReference type="Proteomes" id="UP000051686"/>
    </source>
</evidence>
<dbReference type="GO" id="GO:0016301">
    <property type="term" value="F:kinase activity"/>
    <property type="evidence" value="ECO:0007669"/>
    <property type="project" value="UniProtKB-KW"/>
</dbReference>
<evidence type="ECO:0000256" key="7">
    <source>
        <dbReference type="ARBA" id="ARBA00022840"/>
    </source>
</evidence>
<keyword evidence="5" id="KW-0547">Nucleotide-binding</keyword>
<keyword evidence="7" id="KW-0067">ATP-binding</keyword>
<evidence type="ECO:0000256" key="4">
    <source>
        <dbReference type="ARBA" id="ARBA00022679"/>
    </source>
</evidence>
<dbReference type="SMART" id="SM00954">
    <property type="entry name" value="RelA_SpoT"/>
    <property type="match status" value="1"/>
</dbReference>
<dbReference type="GO" id="GO:0015970">
    <property type="term" value="P:guanosine tetraphosphate biosynthetic process"/>
    <property type="evidence" value="ECO:0007669"/>
    <property type="project" value="UniProtKB-UniPathway"/>
</dbReference>
<dbReference type="InterPro" id="IPR043519">
    <property type="entry name" value="NT_sf"/>
</dbReference>
<comment type="pathway">
    <text evidence="1">Purine metabolism; ppGpp biosynthesis; ppGpp from GTP: step 1/2.</text>
</comment>
<evidence type="ECO:0000256" key="1">
    <source>
        <dbReference type="ARBA" id="ARBA00004976"/>
    </source>
</evidence>
<dbReference type="PANTHER" id="PTHR47837:SF1">
    <property type="entry name" value="GTP PYROPHOSPHOKINASE YJBM"/>
    <property type="match status" value="1"/>
</dbReference>
<dbReference type="AlphaFoldDB" id="A0A0R1MI22"/>
<comment type="subunit">
    <text evidence="3">Homotetramer.</text>
</comment>
<evidence type="ECO:0000256" key="6">
    <source>
        <dbReference type="ARBA" id="ARBA00022777"/>
    </source>
</evidence>
<keyword evidence="10" id="KW-1185">Reference proteome</keyword>
<feature type="domain" description="RelA/SpoT" evidence="8">
    <location>
        <begin position="44"/>
        <end position="165"/>
    </location>
</feature>
<gene>
    <name evidence="9" type="ORF">FD46_GL001931</name>
</gene>
<dbReference type="Pfam" id="PF04607">
    <property type="entry name" value="RelA_SpoT"/>
    <property type="match status" value="1"/>
</dbReference>
<organism evidence="9 10">
    <name type="scientific">Liquorilactobacillus oeni DSM 19972</name>
    <dbReference type="NCBI Taxonomy" id="1423777"/>
    <lineage>
        <taxon>Bacteria</taxon>
        <taxon>Bacillati</taxon>
        <taxon>Bacillota</taxon>
        <taxon>Bacilli</taxon>
        <taxon>Lactobacillales</taxon>
        <taxon>Lactobacillaceae</taxon>
        <taxon>Liquorilactobacillus</taxon>
    </lineage>
</organism>
<dbReference type="Gene3D" id="1.10.287.860">
    <property type="entry name" value="Nucleotidyltransferase"/>
    <property type="match status" value="1"/>
</dbReference>
<dbReference type="Gene3D" id="3.30.460.10">
    <property type="entry name" value="Beta Polymerase, domain 2"/>
    <property type="match status" value="1"/>
</dbReference>
<dbReference type="PATRIC" id="fig|1423777.3.peg.1988"/>
<dbReference type="Proteomes" id="UP000051686">
    <property type="component" value="Unassembled WGS sequence"/>
</dbReference>
<dbReference type="RefSeq" id="WP_057896740.1">
    <property type="nucleotide sequence ID" value="NZ_AZEH01000039.1"/>
</dbReference>
<accession>A0A0R1MI22</accession>
<dbReference type="InterPro" id="IPR007685">
    <property type="entry name" value="RelA_SpoT"/>
</dbReference>
<dbReference type="CDD" id="cd05399">
    <property type="entry name" value="NT_Rel-Spo_like"/>
    <property type="match status" value="1"/>
</dbReference>
<proteinExistence type="inferred from homology"/>